<dbReference type="Proteomes" id="UP000748531">
    <property type="component" value="Unassembled WGS sequence"/>
</dbReference>
<feature type="domain" description="Snake toxin/toxin-like" evidence="2">
    <location>
        <begin position="29"/>
        <end position="99"/>
    </location>
</feature>
<dbReference type="AlphaFoldDB" id="A0A8J4TEI8"/>
<name>A0A8J4TEI8_9TREM</name>
<dbReference type="Gene3D" id="2.10.60.10">
    <property type="entry name" value="CD59"/>
    <property type="match status" value="1"/>
</dbReference>
<dbReference type="CDD" id="cd00117">
    <property type="entry name" value="TFP"/>
    <property type="match status" value="1"/>
</dbReference>
<evidence type="ECO:0000313" key="4">
    <source>
        <dbReference type="Proteomes" id="UP000748531"/>
    </source>
</evidence>
<comment type="caution">
    <text evidence="3">The sequence shown here is derived from an EMBL/GenBank/DDBJ whole genome shotgun (WGS) entry which is preliminary data.</text>
</comment>
<dbReference type="SUPFAM" id="SSF57302">
    <property type="entry name" value="Snake toxin-like"/>
    <property type="match status" value="1"/>
</dbReference>
<dbReference type="InterPro" id="IPR045860">
    <property type="entry name" value="Snake_toxin-like_sf"/>
</dbReference>
<sequence>MMHSPVVLISAIFLIAIAKVYYADADTIKCYQCNNCPVPFDERYARKLANCNYCRTVFNYQAPERFTVEKECVVSCLEKDRLQDGVGIVTNCCSSDYCNPATNVQTNGRLLAASSVVLLPMLWKALV</sequence>
<gene>
    <name evidence="3" type="ORF">PHET_01073</name>
</gene>
<dbReference type="InterPro" id="IPR035076">
    <property type="entry name" value="Toxin/TOLIP"/>
</dbReference>
<evidence type="ECO:0000256" key="1">
    <source>
        <dbReference type="SAM" id="SignalP"/>
    </source>
</evidence>
<dbReference type="GO" id="GO:0009986">
    <property type="term" value="C:cell surface"/>
    <property type="evidence" value="ECO:0007669"/>
    <property type="project" value="InterPro"/>
</dbReference>
<reference evidence="3" key="1">
    <citation type="submission" date="2019-05" db="EMBL/GenBank/DDBJ databases">
        <title>Annotation for the trematode Paragonimus heterotremus.</title>
        <authorList>
            <person name="Choi Y.-J."/>
        </authorList>
    </citation>
    <scope>NUCLEOTIDE SEQUENCE</scope>
    <source>
        <strain evidence="3">LC</strain>
    </source>
</reference>
<proteinExistence type="predicted"/>
<feature type="chain" id="PRO_5035193141" evidence="1">
    <location>
        <begin position="26"/>
        <end position="127"/>
    </location>
</feature>
<evidence type="ECO:0000313" key="3">
    <source>
        <dbReference type="EMBL" id="KAF5405523.1"/>
    </source>
</evidence>
<dbReference type="OrthoDB" id="6234612at2759"/>
<evidence type="ECO:0000259" key="2">
    <source>
        <dbReference type="Pfam" id="PF00087"/>
    </source>
</evidence>
<keyword evidence="4" id="KW-1185">Reference proteome</keyword>
<dbReference type="Pfam" id="PF00087">
    <property type="entry name" value="Toxin_TOLIP"/>
    <property type="match status" value="1"/>
</dbReference>
<accession>A0A8J4TEI8</accession>
<dbReference type="PANTHER" id="PTHR16982:SF2">
    <property type="entry name" value="LYMPHOCYTE ANTIGEN 6D"/>
    <property type="match status" value="1"/>
</dbReference>
<feature type="signal peptide" evidence="1">
    <location>
        <begin position="1"/>
        <end position="25"/>
    </location>
</feature>
<dbReference type="InterPro" id="IPR042339">
    <property type="entry name" value="Ly6D"/>
</dbReference>
<dbReference type="PANTHER" id="PTHR16982">
    <property type="entry name" value="LYMPHOCYTE ANTIGEN 6D"/>
    <property type="match status" value="1"/>
</dbReference>
<keyword evidence="1" id="KW-0732">Signal</keyword>
<organism evidence="3 4">
    <name type="scientific">Paragonimus heterotremus</name>
    <dbReference type="NCBI Taxonomy" id="100268"/>
    <lineage>
        <taxon>Eukaryota</taxon>
        <taxon>Metazoa</taxon>
        <taxon>Spiralia</taxon>
        <taxon>Lophotrochozoa</taxon>
        <taxon>Platyhelminthes</taxon>
        <taxon>Trematoda</taxon>
        <taxon>Digenea</taxon>
        <taxon>Plagiorchiida</taxon>
        <taxon>Troglotremata</taxon>
        <taxon>Troglotrematidae</taxon>
        <taxon>Paragonimus</taxon>
    </lineage>
</organism>
<protein>
    <submittedName>
        <fullName evidence="3">U-PAR/Ly-6 domain protein</fullName>
    </submittedName>
</protein>
<dbReference type="EMBL" id="LUCH01000296">
    <property type="protein sequence ID" value="KAF5405523.1"/>
    <property type="molecule type" value="Genomic_DNA"/>
</dbReference>